<dbReference type="GO" id="GO:0042392">
    <property type="term" value="F:sphingosine-1-phosphate phosphatase activity"/>
    <property type="evidence" value="ECO:0007669"/>
    <property type="project" value="TreeGrafter"/>
</dbReference>
<feature type="transmembrane region" description="Helical" evidence="1">
    <location>
        <begin position="107"/>
        <end position="128"/>
    </location>
</feature>
<dbReference type="EMBL" id="VTHL01000013">
    <property type="protein sequence ID" value="TYZ08393.1"/>
    <property type="molecule type" value="Genomic_DNA"/>
</dbReference>
<proteinExistence type="predicted"/>
<reference evidence="3 4" key="1">
    <citation type="submission" date="2019-08" db="EMBL/GenBank/DDBJ databases">
        <authorList>
            <person name="Seo M.-J."/>
        </authorList>
    </citation>
    <scope>NUCLEOTIDE SEQUENCE [LARGE SCALE GENOMIC DNA]</scope>
    <source>
        <strain evidence="3 4">KIGAM108</strain>
    </source>
</reference>
<dbReference type="Proteomes" id="UP000322791">
    <property type="component" value="Unassembled WGS sequence"/>
</dbReference>
<gene>
    <name evidence="3" type="ORF">FY528_13160</name>
</gene>
<keyword evidence="4" id="KW-1185">Reference proteome</keyword>
<evidence type="ECO:0000259" key="2">
    <source>
        <dbReference type="SMART" id="SM00014"/>
    </source>
</evidence>
<accession>A0A5D6UXW0</accession>
<comment type="caution">
    <text evidence="3">The sequence shown here is derived from an EMBL/GenBank/DDBJ whole genome shotgun (WGS) entry which is preliminary data.</text>
</comment>
<dbReference type="InterPro" id="IPR000326">
    <property type="entry name" value="PAP2/HPO"/>
</dbReference>
<dbReference type="PANTHER" id="PTHR14969:SF13">
    <property type="entry name" value="AT30094P"/>
    <property type="match status" value="1"/>
</dbReference>
<feature type="transmembrane region" description="Helical" evidence="1">
    <location>
        <begin position="137"/>
        <end position="155"/>
    </location>
</feature>
<evidence type="ECO:0000256" key="1">
    <source>
        <dbReference type="SAM" id="Phobius"/>
    </source>
</evidence>
<dbReference type="PANTHER" id="PTHR14969">
    <property type="entry name" value="SPHINGOSINE-1-PHOSPHATE PHOSPHOHYDROLASE"/>
    <property type="match status" value="1"/>
</dbReference>
<organism evidence="3 4">
    <name type="scientific">Hymenobacter lutimineralis</name>
    <dbReference type="NCBI Taxonomy" id="2606448"/>
    <lineage>
        <taxon>Bacteria</taxon>
        <taxon>Pseudomonadati</taxon>
        <taxon>Bacteroidota</taxon>
        <taxon>Cytophagia</taxon>
        <taxon>Cytophagales</taxon>
        <taxon>Hymenobacteraceae</taxon>
        <taxon>Hymenobacter</taxon>
    </lineage>
</organism>
<dbReference type="Gene3D" id="1.20.144.10">
    <property type="entry name" value="Phosphatidic acid phosphatase type 2/haloperoxidase"/>
    <property type="match status" value="1"/>
</dbReference>
<feature type="transmembrane region" description="Helical" evidence="1">
    <location>
        <begin position="161"/>
        <end position="179"/>
    </location>
</feature>
<evidence type="ECO:0000313" key="3">
    <source>
        <dbReference type="EMBL" id="TYZ08393.1"/>
    </source>
</evidence>
<dbReference type="AlphaFoldDB" id="A0A5D6UXW0"/>
<dbReference type="Pfam" id="PF01569">
    <property type="entry name" value="PAP2"/>
    <property type="match status" value="1"/>
</dbReference>
<feature type="transmembrane region" description="Helical" evidence="1">
    <location>
        <begin position="59"/>
        <end position="78"/>
    </location>
</feature>
<dbReference type="RefSeq" id="WP_149071482.1">
    <property type="nucleotide sequence ID" value="NZ_VTHL01000013.1"/>
</dbReference>
<dbReference type="InterPro" id="IPR036938">
    <property type="entry name" value="PAP2/HPO_sf"/>
</dbReference>
<feature type="transmembrane region" description="Helical" evidence="1">
    <location>
        <begin position="35"/>
        <end position="52"/>
    </location>
</feature>
<evidence type="ECO:0000313" key="4">
    <source>
        <dbReference type="Proteomes" id="UP000322791"/>
    </source>
</evidence>
<sequence length="194" mass="21965">MIEFFQHLDRWLLVAANSRHTARLDAWMVFFSERLVWFPAYFVLVVVLCYLYGRRATLLLPLLGLSVLLADVISSRLFKPYFARLRPCHDADLSATLNLVNGCGGQFGFLSSHAANAFALAVFLGILLPRRYRTAKVLLFIWAALVSYSRIYLGAHYPSDVLAGMLLGSLMAWLCALAFRHLARRWWPLLGAEA</sequence>
<name>A0A5D6UXW0_9BACT</name>
<keyword evidence="1" id="KW-0472">Membrane</keyword>
<keyword evidence="1" id="KW-1133">Transmembrane helix</keyword>
<feature type="domain" description="Phosphatidic acid phosphatase type 2/haloperoxidase" evidence="2">
    <location>
        <begin position="63"/>
        <end position="176"/>
    </location>
</feature>
<dbReference type="SMART" id="SM00014">
    <property type="entry name" value="acidPPc"/>
    <property type="match status" value="1"/>
</dbReference>
<dbReference type="SUPFAM" id="SSF48317">
    <property type="entry name" value="Acid phosphatase/Vanadium-dependent haloperoxidase"/>
    <property type="match status" value="1"/>
</dbReference>
<protein>
    <submittedName>
        <fullName evidence="3">Phosphatase PAP2 family protein</fullName>
    </submittedName>
</protein>
<keyword evidence="1" id="KW-0812">Transmembrane</keyword>